<protein>
    <submittedName>
        <fullName evidence="2">Polygalacturonase</fullName>
    </submittedName>
</protein>
<name>A0ABX0UC77_9FLAO</name>
<keyword evidence="3" id="KW-1185">Reference proteome</keyword>
<feature type="chain" id="PRO_5046560948" evidence="1">
    <location>
        <begin position="22"/>
        <end position="386"/>
    </location>
</feature>
<dbReference type="InterPro" id="IPR006626">
    <property type="entry name" value="PbH1"/>
</dbReference>
<organism evidence="2 3">
    <name type="scientific">Wenyingzhuangia heitensis</name>
    <dbReference type="NCBI Taxonomy" id="1487859"/>
    <lineage>
        <taxon>Bacteria</taxon>
        <taxon>Pseudomonadati</taxon>
        <taxon>Bacteroidota</taxon>
        <taxon>Flavobacteriia</taxon>
        <taxon>Flavobacteriales</taxon>
        <taxon>Flavobacteriaceae</taxon>
        <taxon>Wenyingzhuangia</taxon>
    </lineage>
</organism>
<dbReference type="SMART" id="SM00710">
    <property type="entry name" value="PbH1"/>
    <property type="match status" value="4"/>
</dbReference>
<evidence type="ECO:0000313" key="2">
    <source>
        <dbReference type="EMBL" id="NIJ45500.1"/>
    </source>
</evidence>
<keyword evidence="1" id="KW-0732">Signal</keyword>
<dbReference type="RefSeq" id="WP_167187652.1">
    <property type="nucleotide sequence ID" value="NZ_JAASQL010000002.1"/>
</dbReference>
<feature type="signal peptide" evidence="1">
    <location>
        <begin position="1"/>
        <end position="21"/>
    </location>
</feature>
<accession>A0ABX0UC77</accession>
<dbReference type="InterPro" id="IPR012334">
    <property type="entry name" value="Pectin_lyas_fold"/>
</dbReference>
<dbReference type="InterPro" id="IPR011050">
    <property type="entry name" value="Pectin_lyase_fold/virulence"/>
</dbReference>
<evidence type="ECO:0000313" key="3">
    <source>
        <dbReference type="Proteomes" id="UP000745859"/>
    </source>
</evidence>
<dbReference type="Proteomes" id="UP000745859">
    <property type="component" value="Unassembled WGS sequence"/>
</dbReference>
<dbReference type="EMBL" id="JAASQL010000002">
    <property type="protein sequence ID" value="NIJ45500.1"/>
    <property type="molecule type" value="Genomic_DNA"/>
</dbReference>
<proteinExistence type="predicted"/>
<dbReference type="Gene3D" id="2.160.20.10">
    <property type="entry name" value="Single-stranded right-handed beta-helix, Pectin lyase-like"/>
    <property type="match status" value="1"/>
</dbReference>
<reference evidence="2 3" key="1">
    <citation type="submission" date="2020-03" db="EMBL/GenBank/DDBJ databases">
        <title>Genomic Encyclopedia of Type Strains, Phase IV (KMG-IV): sequencing the most valuable type-strain genomes for metagenomic binning, comparative biology and taxonomic classification.</title>
        <authorList>
            <person name="Goeker M."/>
        </authorList>
    </citation>
    <scope>NUCLEOTIDE SEQUENCE [LARGE SCALE GENOMIC DNA]</scope>
    <source>
        <strain evidence="2 3">DSM 101599</strain>
    </source>
</reference>
<dbReference type="SUPFAM" id="SSF51126">
    <property type="entry name" value="Pectin lyase-like"/>
    <property type="match status" value="1"/>
</dbReference>
<gene>
    <name evidence="2" type="ORF">FHR24_001968</name>
</gene>
<evidence type="ECO:0000256" key="1">
    <source>
        <dbReference type="SAM" id="SignalP"/>
    </source>
</evidence>
<sequence length="386" mass="43498">MNFFKSITFLFLVSLSQITFAKDILVSSQTDTNNTRQQFINAYNKAVSGDVIIVDVDVLLKENEAPIVISKNNLTIKGKNKGIGKFKFLRNNQKEFIVKVIGSNITIQNLLFLNGMQQLYFINQKEIVHHINVVDCYFKNGKYTGVNFKGNFKNVNVTNTIFENTKFSLQTMDCSILENFIVDDCKFFKGDHQISLDNPHAEIKSHKNIQIKNTFFGLTSRFNIALANTQNVTIKNCVFEGGTGPYSQALHFEDRTKNVWVKNNKIKCMADVAILLYATDKIGHGTGRRLTEEEKQASGSGNITLDNNVIESGNTDTAISIGYGKGYLKIKANNIITSKSYGIKSFKSATTMRFLIDSKTMIKGKKYGDILKISDKETKESYVRIQ</sequence>
<comment type="caution">
    <text evidence="2">The sequence shown here is derived from an EMBL/GenBank/DDBJ whole genome shotgun (WGS) entry which is preliminary data.</text>
</comment>